<keyword evidence="1" id="KW-1133">Transmembrane helix</keyword>
<accession>A0ABN9YRK2</accession>
<feature type="transmembrane region" description="Helical" evidence="1">
    <location>
        <begin position="20"/>
        <end position="40"/>
    </location>
</feature>
<keyword evidence="1" id="KW-0812">Transmembrane</keyword>
<comment type="caution">
    <text evidence="2">The sequence shown here is derived from an EMBL/GenBank/DDBJ whole genome shotgun (WGS) entry which is preliminary data.</text>
</comment>
<reference evidence="2 3" key="1">
    <citation type="submission" date="2023-10" db="EMBL/GenBank/DDBJ databases">
        <authorList>
            <person name="Botero Cardona J."/>
        </authorList>
    </citation>
    <scope>NUCLEOTIDE SEQUENCE [LARGE SCALE GENOMIC DNA]</scope>
    <source>
        <strain evidence="2 3">R-54839</strain>
    </source>
</reference>
<dbReference type="Proteomes" id="UP001314261">
    <property type="component" value="Unassembled WGS sequence"/>
</dbReference>
<name>A0ABN9YRK2_9LACO</name>
<proteinExistence type="predicted"/>
<gene>
    <name evidence="2" type="ORF">R54839_PPFHFPJH_00875</name>
</gene>
<organism evidence="2 3">
    <name type="scientific">Fructobacillus fructosus</name>
    <dbReference type="NCBI Taxonomy" id="1631"/>
    <lineage>
        <taxon>Bacteria</taxon>
        <taxon>Bacillati</taxon>
        <taxon>Bacillota</taxon>
        <taxon>Bacilli</taxon>
        <taxon>Lactobacillales</taxon>
        <taxon>Lactobacillaceae</taxon>
        <taxon>Fructobacillus</taxon>
    </lineage>
</organism>
<evidence type="ECO:0000256" key="1">
    <source>
        <dbReference type="SAM" id="Phobius"/>
    </source>
</evidence>
<evidence type="ECO:0000313" key="3">
    <source>
        <dbReference type="Proteomes" id="UP001314261"/>
    </source>
</evidence>
<evidence type="ECO:0000313" key="2">
    <source>
        <dbReference type="EMBL" id="CAK1240596.1"/>
    </source>
</evidence>
<protein>
    <recommendedName>
        <fullName evidence="4">Holin</fullName>
    </recommendedName>
</protein>
<dbReference type="EMBL" id="CAUZLR010000005">
    <property type="protein sequence ID" value="CAK1240596.1"/>
    <property type="molecule type" value="Genomic_DNA"/>
</dbReference>
<keyword evidence="3" id="KW-1185">Reference proteome</keyword>
<keyword evidence="1" id="KW-0472">Membrane</keyword>
<evidence type="ECO:0008006" key="4">
    <source>
        <dbReference type="Google" id="ProtNLM"/>
    </source>
</evidence>
<sequence>MIAAERDSAPLSYTHYTNYMNIFEIILVSLAVNVLMNTFYNRETKIDREIKELQLEKLRKENGTNTNRKK</sequence>